<organism evidence="2 3">
    <name type="scientific">Allacma fusca</name>
    <dbReference type="NCBI Taxonomy" id="39272"/>
    <lineage>
        <taxon>Eukaryota</taxon>
        <taxon>Metazoa</taxon>
        <taxon>Ecdysozoa</taxon>
        <taxon>Arthropoda</taxon>
        <taxon>Hexapoda</taxon>
        <taxon>Collembola</taxon>
        <taxon>Symphypleona</taxon>
        <taxon>Sminthuridae</taxon>
        <taxon>Allacma</taxon>
    </lineage>
</organism>
<evidence type="ECO:0000256" key="1">
    <source>
        <dbReference type="SAM" id="Phobius"/>
    </source>
</evidence>
<keyword evidence="1" id="KW-1133">Transmembrane helix</keyword>
<dbReference type="Proteomes" id="UP000708208">
    <property type="component" value="Unassembled WGS sequence"/>
</dbReference>
<dbReference type="AlphaFoldDB" id="A0A8J2K3N5"/>
<name>A0A8J2K3N5_9HEXA</name>
<comment type="caution">
    <text evidence="2">The sequence shown here is derived from an EMBL/GenBank/DDBJ whole genome shotgun (WGS) entry which is preliminary data.</text>
</comment>
<keyword evidence="3" id="KW-1185">Reference proteome</keyword>
<feature type="transmembrane region" description="Helical" evidence="1">
    <location>
        <begin position="259"/>
        <end position="282"/>
    </location>
</feature>
<dbReference type="EMBL" id="CAJVCH010198716">
    <property type="protein sequence ID" value="CAG7730709.1"/>
    <property type="molecule type" value="Genomic_DNA"/>
</dbReference>
<proteinExistence type="predicted"/>
<reference evidence="2" key="1">
    <citation type="submission" date="2021-06" db="EMBL/GenBank/DDBJ databases">
        <authorList>
            <person name="Hodson N. C."/>
            <person name="Mongue J. A."/>
            <person name="Jaron S. K."/>
        </authorList>
    </citation>
    <scope>NUCLEOTIDE SEQUENCE</scope>
</reference>
<feature type="transmembrane region" description="Helical" evidence="1">
    <location>
        <begin position="44"/>
        <end position="64"/>
    </location>
</feature>
<sequence>MLTKYDLRYHWWSIRFFSNLCFYPLQMDRKTNRIRIQQTIWKRLLHCLHLLVWLAYTLMVVYRIGEIISKKEEHMLMLLACPVGCIGLSFMAITAHICMFFVRPQFYIHGFNRILDYLSGIGIYKHTQARPRHEWFAIFIVQLNAFMPVAHLMVFLGFPDATNFVYYNVPEERKTPLVFMACASVELYVFGLWSVTAAFLLFIGVLNIHMSLEQMDDGIVNSKSICFKGIKGDEAFALIEKQYKNCRELQLAIQEVNRAYSFLVLVARIYFLYECILCSFSGLRMWNVASLVGLSFLLFGLNSTAMYVLTFERAFKIPLKMEEYKLSIKESAGVCLGGGSLISVVSRMVDSIPCVAIKVGPFNSMERASPIIFFHFVVSGIVNLLLAFQ</sequence>
<accession>A0A8J2K3N5</accession>
<gene>
    <name evidence="2" type="ORF">AFUS01_LOCUS19332</name>
</gene>
<keyword evidence="1" id="KW-0812">Transmembrane</keyword>
<feature type="transmembrane region" description="Helical" evidence="1">
    <location>
        <begin position="178"/>
        <end position="206"/>
    </location>
</feature>
<evidence type="ECO:0000313" key="2">
    <source>
        <dbReference type="EMBL" id="CAG7730709.1"/>
    </source>
</evidence>
<feature type="transmembrane region" description="Helical" evidence="1">
    <location>
        <begin position="76"/>
        <end position="102"/>
    </location>
</feature>
<keyword evidence="1" id="KW-0472">Membrane</keyword>
<protein>
    <submittedName>
        <fullName evidence="2">Uncharacterized protein</fullName>
    </submittedName>
</protein>
<feature type="transmembrane region" description="Helical" evidence="1">
    <location>
        <begin position="288"/>
        <end position="310"/>
    </location>
</feature>
<feature type="transmembrane region" description="Helical" evidence="1">
    <location>
        <begin position="369"/>
        <end position="388"/>
    </location>
</feature>
<feature type="transmembrane region" description="Helical" evidence="1">
    <location>
        <begin position="135"/>
        <end position="158"/>
    </location>
</feature>
<evidence type="ECO:0000313" key="3">
    <source>
        <dbReference type="Proteomes" id="UP000708208"/>
    </source>
</evidence>